<feature type="domain" description="Condensation" evidence="1">
    <location>
        <begin position="1"/>
        <end position="139"/>
    </location>
</feature>
<organism evidence="2 3">
    <name type="scientific">Streptomyces caledonius</name>
    <dbReference type="NCBI Taxonomy" id="3134107"/>
    <lineage>
        <taxon>Bacteria</taxon>
        <taxon>Bacillati</taxon>
        <taxon>Actinomycetota</taxon>
        <taxon>Actinomycetes</taxon>
        <taxon>Kitasatosporales</taxon>
        <taxon>Streptomycetaceae</taxon>
        <taxon>Streptomyces</taxon>
    </lineage>
</organism>
<evidence type="ECO:0000259" key="1">
    <source>
        <dbReference type="Pfam" id="PF00668"/>
    </source>
</evidence>
<proteinExistence type="predicted"/>
<dbReference type="InterPro" id="IPR001242">
    <property type="entry name" value="Condensation_dom"/>
</dbReference>
<dbReference type="Proteomes" id="UP001382904">
    <property type="component" value="Unassembled WGS sequence"/>
</dbReference>
<dbReference type="Gene3D" id="3.30.559.30">
    <property type="entry name" value="Nonribosomal peptide synthetase, condensation domain"/>
    <property type="match status" value="1"/>
</dbReference>
<gene>
    <name evidence="2" type="ORF">WKI68_20875</name>
</gene>
<dbReference type="Gene3D" id="3.30.559.10">
    <property type="entry name" value="Chloramphenicol acetyltransferase-like domain"/>
    <property type="match status" value="1"/>
</dbReference>
<sequence>MGIFNAEFAEFYTAFATGREPQLPPIEVHYADYAEWQPQWLREEVRHKHLPYWKKQLEGAELVLELPTDRPRPPVMTSHGARYQFPLTPELTQAVRDLAKREDVTINIVLLAAWKTLLHRLTGQQDVVVGTTSSTRAGPRPSR</sequence>
<comment type="caution">
    <text evidence="2">The sequence shown here is derived from an EMBL/GenBank/DDBJ whole genome shotgun (WGS) entry which is preliminary data.</text>
</comment>
<evidence type="ECO:0000313" key="2">
    <source>
        <dbReference type="EMBL" id="MEJ8643178.1"/>
    </source>
</evidence>
<dbReference type="PANTHER" id="PTHR45527:SF1">
    <property type="entry name" value="FATTY ACID SYNTHASE"/>
    <property type="match status" value="1"/>
</dbReference>
<name>A0ABU8U7P8_9ACTN</name>
<dbReference type="Pfam" id="PF00668">
    <property type="entry name" value="Condensation"/>
    <property type="match status" value="1"/>
</dbReference>
<dbReference type="EMBL" id="JBBKAM010000002">
    <property type="protein sequence ID" value="MEJ8643178.1"/>
    <property type="molecule type" value="Genomic_DNA"/>
</dbReference>
<accession>A0ABU8U7P8</accession>
<reference evidence="2 3" key="1">
    <citation type="submission" date="2024-03" db="EMBL/GenBank/DDBJ databases">
        <title>Novel Streptomyces species of biotechnological and ecological value are a feature of Machair soil.</title>
        <authorList>
            <person name="Prole J.R."/>
            <person name="Goodfellow M."/>
            <person name="Allenby N."/>
            <person name="Ward A.C."/>
        </authorList>
    </citation>
    <scope>NUCLEOTIDE SEQUENCE [LARGE SCALE GENOMIC DNA]</scope>
    <source>
        <strain evidence="2 3">MS1.HAVA.3</strain>
    </source>
</reference>
<dbReference type="SUPFAM" id="SSF52777">
    <property type="entry name" value="CoA-dependent acyltransferases"/>
    <property type="match status" value="2"/>
</dbReference>
<keyword evidence="3" id="KW-1185">Reference proteome</keyword>
<dbReference type="PANTHER" id="PTHR45527">
    <property type="entry name" value="NONRIBOSOMAL PEPTIDE SYNTHETASE"/>
    <property type="match status" value="1"/>
</dbReference>
<protein>
    <submittedName>
        <fullName evidence="2">Condensation domain-containing protein</fullName>
    </submittedName>
</protein>
<evidence type="ECO:0000313" key="3">
    <source>
        <dbReference type="Proteomes" id="UP001382904"/>
    </source>
</evidence>
<dbReference type="InterPro" id="IPR023213">
    <property type="entry name" value="CAT-like_dom_sf"/>
</dbReference>